<comment type="caution">
    <text evidence="1">The sequence shown here is derived from an EMBL/GenBank/DDBJ whole genome shotgun (WGS) entry which is preliminary data.</text>
</comment>
<reference evidence="1 2" key="1">
    <citation type="journal article" date="2013" name="PLoS ONE">
        <title>Predicting the Proteins of Angomonas deanei, Strigomonas culicis and Their Respective Endosymbionts Reveals New Aspects of the Trypanosomatidae Family.</title>
        <authorList>
            <person name="Motta M.C."/>
            <person name="Martins A.C."/>
            <person name="de Souza S.S."/>
            <person name="Catta-Preta C.M."/>
            <person name="Silva R."/>
            <person name="Klein C.C."/>
            <person name="de Almeida L.G."/>
            <person name="de Lima Cunha O."/>
            <person name="Ciapina L.P."/>
            <person name="Brocchi M."/>
            <person name="Colabardini A.C."/>
            <person name="de Araujo Lima B."/>
            <person name="Machado C.R."/>
            <person name="de Almeida Soares C.M."/>
            <person name="Probst C.M."/>
            <person name="de Menezes C.B."/>
            <person name="Thompson C.E."/>
            <person name="Bartholomeu D.C."/>
            <person name="Gradia D.F."/>
            <person name="Pavoni D.P."/>
            <person name="Grisard E.C."/>
            <person name="Fantinatti-Garboggini F."/>
            <person name="Marchini F.K."/>
            <person name="Rodrigues-Luiz G.F."/>
            <person name="Wagner G."/>
            <person name="Goldman G.H."/>
            <person name="Fietto J.L."/>
            <person name="Elias M.C."/>
            <person name="Goldman M.H."/>
            <person name="Sagot M.F."/>
            <person name="Pereira M."/>
            <person name="Stoco P.H."/>
            <person name="de Mendonca-Neto R.P."/>
            <person name="Teixeira S.M."/>
            <person name="Maciel T.E."/>
            <person name="de Oliveira Mendes T.A."/>
            <person name="Urmenyi T.P."/>
            <person name="de Souza W."/>
            <person name="Schenkman S."/>
            <person name="de Vasconcelos A.T."/>
        </authorList>
    </citation>
    <scope>NUCLEOTIDE SEQUENCE [LARGE SCALE GENOMIC DNA]</scope>
</reference>
<keyword evidence="2" id="KW-1185">Reference proteome</keyword>
<sequence>MQRKEDIIRLLVLREAVKLPSPQDTEGTQELVQYLTKIDTRNKVYSCGLKIVEEDPQRSVSIALFFIHYIPSFPPSLETLVHMRRWCQKGAKEGSAAAPALMELKEMVDNYVTNRPLSYLMKNNVMPVVRNPFSFQQQPFSQTPDY</sequence>
<organism evidence="1 2">
    <name type="scientific">Strigomonas culicis</name>
    <dbReference type="NCBI Taxonomy" id="28005"/>
    <lineage>
        <taxon>Eukaryota</taxon>
        <taxon>Discoba</taxon>
        <taxon>Euglenozoa</taxon>
        <taxon>Kinetoplastea</taxon>
        <taxon>Metakinetoplastina</taxon>
        <taxon>Trypanosomatida</taxon>
        <taxon>Trypanosomatidae</taxon>
        <taxon>Strigomonadinae</taxon>
        <taxon>Strigomonas</taxon>
    </lineage>
</organism>
<dbReference type="EMBL" id="ATMH01010712">
    <property type="protein sequence ID" value="EPY17046.1"/>
    <property type="molecule type" value="Genomic_DNA"/>
</dbReference>
<dbReference type="AlphaFoldDB" id="S9UR18"/>
<evidence type="ECO:0000313" key="2">
    <source>
        <dbReference type="Proteomes" id="UP000015354"/>
    </source>
</evidence>
<proteinExistence type="predicted"/>
<evidence type="ECO:0000313" key="1">
    <source>
        <dbReference type="EMBL" id="EPY17046.1"/>
    </source>
</evidence>
<gene>
    <name evidence="1" type="ORF">STCU_10847</name>
</gene>
<name>S9UR18_9TRYP</name>
<dbReference type="Proteomes" id="UP000015354">
    <property type="component" value="Unassembled WGS sequence"/>
</dbReference>
<feature type="non-terminal residue" evidence="1">
    <location>
        <position position="146"/>
    </location>
</feature>
<protein>
    <submittedName>
        <fullName evidence="1">Uncharacterized protein</fullName>
    </submittedName>
</protein>
<accession>S9UR18</accession>